<protein>
    <recommendedName>
        <fullName evidence="3">Transporter</fullName>
    </recommendedName>
</protein>
<feature type="chain" id="PRO_5027043041" description="Transporter" evidence="1">
    <location>
        <begin position="44"/>
        <end position="271"/>
    </location>
</feature>
<evidence type="ECO:0000256" key="1">
    <source>
        <dbReference type="SAM" id="SignalP"/>
    </source>
</evidence>
<gene>
    <name evidence="2" type="ORF">AVDCRST_MAG04-1864</name>
</gene>
<reference evidence="2" key="1">
    <citation type="submission" date="2020-02" db="EMBL/GenBank/DDBJ databases">
        <authorList>
            <person name="Meier V. D."/>
        </authorList>
    </citation>
    <scope>NUCLEOTIDE SEQUENCE</scope>
    <source>
        <strain evidence="2">AVDCRST_MAG04</strain>
    </source>
</reference>
<proteinExistence type="predicted"/>
<evidence type="ECO:0000313" key="2">
    <source>
        <dbReference type="EMBL" id="CAA9246047.1"/>
    </source>
</evidence>
<feature type="signal peptide" evidence="1">
    <location>
        <begin position="1"/>
        <end position="43"/>
    </location>
</feature>
<keyword evidence="1" id="KW-0732">Signal</keyword>
<sequence>MSERARNRAPWRRWASSFRRAAAVRRLALLSLALLVPCAGARAQVFDEFQIFDGRITEPGSFDLNQHFVFGRRGRKEEGVNAPRNGMLVTSEIGYATTTWHEIAVYLPVAREFSGDVFGGGFKVRNSFVVPNSGERPIAGGLDVEIRHQSARFSDANWAMTLRPILDLRTGPWQLILNPALEIPFGRSSPVFAPAVRGVQQVAERVWLGLEHYMEFGRIDRWETTARQGHQLFATVDFRVGEKAGLHLGLGHGLTHNSDRWAGKVILSFDF</sequence>
<dbReference type="AlphaFoldDB" id="A0A6J4IC26"/>
<name>A0A6J4IC26_9PROT</name>
<accession>A0A6J4IC26</accession>
<organism evidence="2">
    <name type="scientific">uncultured Acetobacteraceae bacterium</name>
    <dbReference type="NCBI Taxonomy" id="169975"/>
    <lineage>
        <taxon>Bacteria</taxon>
        <taxon>Pseudomonadati</taxon>
        <taxon>Pseudomonadota</taxon>
        <taxon>Alphaproteobacteria</taxon>
        <taxon>Acetobacterales</taxon>
        <taxon>Acetobacteraceae</taxon>
        <taxon>environmental samples</taxon>
    </lineage>
</organism>
<dbReference type="EMBL" id="CADCTL010000127">
    <property type="protein sequence ID" value="CAA9246047.1"/>
    <property type="molecule type" value="Genomic_DNA"/>
</dbReference>
<evidence type="ECO:0008006" key="3">
    <source>
        <dbReference type="Google" id="ProtNLM"/>
    </source>
</evidence>